<dbReference type="RefSeq" id="WP_355665825.1">
    <property type="nucleotide sequence ID" value="NZ_JBEXRX010000059.1"/>
</dbReference>
<comment type="caution">
    <text evidence="4">The sequence shown here is derived from an EMBL/GenBank/DDBJ whole genome shotgun (WGS) entry which is preliminary data.</text>
</comment>
<dbReference type="PROSITE" id="PS00622">
    <property type="entry name" value="HTH_LUXR_1"/>
    <property type="match status" value="1"/>
</dbReference>
<evidence type="ECO:0000259" key="3">
    <source>
        <dbReference type="PROSITE" id="PS50043"/>
    </source>
</evidence>
<dbReference type="PRINTS" id="PR00038">
    <property type="entry name" value="HTHLUXR"/>
</dbReference>
<gene>
    <name evidence="4" type="ORF">ABZ071_19615</name>
</gene>
<dbReference type="Gene3D" id="1.25.40.10">
    <property type="entry name" value="Tetratricopeptide repeat domain"/>
    <property type="match status" value="1"/>
</dbReference>
<evidence type="ECO:0000256" key="1">
    <source>
        <dbReference type="ARBA" id="ARBA00022741"/>
    </source>
</evidence>
<evidence type="ECO:0000313" key="5">
    <source>
        <dbReference type="Proteomes" id="UP001550348"/>
    </source>
</evidence>
<reference evidence="4 5" key="1">
    <citation type="submission" date="2024-06" db="EMBL/GenBank/DDBJ databases">
        <title>The Natural Products Discovery Center: Release of the First 8490 Sequenced Strains for Exploring Actinobacteria Biosynthetic Diversity.</title>
        <authorList>
            <person name="Kalkreuter E."/>
            <person name="Kautsar S.A."/>
            <person name="Yang D."/>
            <person name="Bader C.D."/>
            <person name="Teijaro C.N."/>
            <person name="Fluegel L."/>
            <person name="Davis C.M."/>
            <person name="Simpson J.R."/>
            <person name="Lauterbach L."/>
            <person name="Steele A.D."/>
            <person name="Gui C."/>
            <person name="Meng S."/>
            <person name="Li G."/>
            <person name="Viehrig K."/>
            <person name="Ye F."/>
            <person name="Su P."/>
            <person name="Kiefer A.F."/>
            <person name="Nichols A."/>
            <person name="Cepeda A.J."/>
            <person name="Yan W."/>
            <person name="Fan B."/>
            <person name="Jiang Y."/>
            <person name="Adhikari A."/>
            <person name="Zheng C.-J."/>
            <person name="Schuster L."/>
            <person name="Cowan T.M."/>
            <person name="Smanski M.J."/>
            <person name="Chevrette M.G."/>
            <person name="De Carvalho L.P.S."/>
            <person name="Shen B."/>
        </authorList>
    </citation>
    <scope>NUCLEOTIDE SEQUENCE [LARGE SCALE GENOMIC DNA]</scope>
    <source>
        <strain evidence="4 5">NPDC006286</strain>
    </source>
</reference>
<dbReference type="InterPro" id="IPR036388">
    <property type="entry name" value="WH-like_DNA-bd_sf"/>
</dbReference>
<dbReference type="Pfam" id="PF13191">
    <property type="entry name" value="AAA_16"/>
    <property type="match status" value="1"/>
</dbReference>
<protein>
    <submittedName>
        <fullName evidence="4">AAA family ATPase</fullName>
    </submittedName>
</protein>
<dbReference type="CDD" id="cd06170">
    <property type="entry name" value="LuxR_C_like"/>
    <property type="match status" value="1"/>
</dbReference>
<dbReference type="Pfam" id="PF00196">
    <property type="entry name" value="GerE"/>
    <property type="match status" value="1"/>
</dbReference>
<keyword evidence="5" id="KW-1185">Reference proteome</keyword>
<dbReference type="Proteomes" id="UP001550348">
    <property type="component" value="Unassembled WGS sequence"/>
</dbReference>
<dbReference type="InterPro" id="IPR000792">
    <property type="entry name" value="Tscrpt_reg_LuxR_C"/>
</dbReference>
<dbReference type="PANTHER" id="PTHR16305:SF35">
    <property type="entry name" value="TRANSCRIPTIONAL ACTIVATOR DOMAIN"/>
    <property type="match status" value="1"/>
</dbReference>
<dbReference type="InterPro" id="IPR027417">
    <property type="entry name" value="P-loop_NTPase"/>
</dbReference>
<name>A0ABV2VMR8_9ACTN</name>
<evidence type="ECO:0000256" key="2">
    <source>
        <dbReference type="ARBA" id="ARBA00022840"/>
    </source>
</evidence>
<dbReference type="InterPro" id="IPR041664">
    <property type="entry name" value="AAA_16"/>
</dbReference>
<keyword evidence="1" id="KW-0547">Nucleotide-binding</keyword>
<dbReference type="InterPro" id="IPR011990">
    <property type="entry name" value="TPR-like_helical_dom_sf"/>
</dbReference>
<proteinExistence type="predicted"/>
<dbReference type="SUPFAM" id="SSF52540">
    <property type="entry name" value="P-loop containing nucleoside triphosphate hydrolases"/>
    <property type="match status" value="1"/>
</dbReference>
<dbReference type="PROSITE" id="PS50043">
    <property type="entry name" value="HTH_LUXR_2"/>
    <property type="match status" value="1"/>
</dbReference>
<accession>A0ABV2VMR8</accession>
<dbReference type="EMBL" id="JBEXRX010000059">
    <property type="protein sequence ID" value="MEU0154098.1"/>
    <property type="molecule type" value="Genomic_DNA"/>
</dbReference>
<dbReference type="InterPro" id="IPR016032">
    <property type="entry name" value="Sig_transdc_resp-reg_C-effctor"/>
</dbReference>
<dbReference type="PANTHER" id="PTHR16305">
    <property type="entry name" value="TESTICULAR SOLUBLE ADENYLYL CYCLASE"/>
    <property type="match status" value="1"/>
</dbReference>
<dbReference type="Gene3D" id="1.10.10.10">
    <property type="entry name" value="Winged helix-like DNA-binding domain superfamily/Winged helix DNA-binding domain"/>
    <property type="match status" value="1"/>
</dbReference>
<sequence length="944" mass="101046">MSTRVSPIRLVGRDDEQKMLRELVARVAAGQGGVAWLEGEPGIGKSALIEAVLADAARAGCEVYRGAASELVSPVPLHPVVDALRVGPGAVDAVRAPLAALLRGEGVAELVTPRDVVAVLAEQVLVLVDRLCAAAPVVIVLDDLHWADDASLAVWSRLSAATAQLPLLAVAACRPVPRRQRMQALRQELVERGARLVQLDTLPQPQVTEMVADLVGAPPDDRLDVTLRQAGGNPLYVRELVDALVLESRIRVDAGVAELVRTGGLPTSLPTAIGRRLGFLSEQARSVLRFAALFGPAFTVTDLVVITGHAATELVAVVDEAVTTGVLAESGDELVFRHGLIREALYEGMPASVRAALHRQAAQALARVGAPAVRVAEHLLAVPGTADAWVVGWILEAASALTHRAPQVAAVLLRRGREGLPESDPRREHLDADLATALFLLGDNEQIEQVARPALTKTRDDAIAGRIAWTLGYGLMRMARLEQATEVVEQALTRQGLPPLWRARLHAMQAMSLAAAGAYLDRAQAAAAQAEAEGLRAGDPLAVGYALHIRAMLTSENQFDEAASLDLMDKALVVLGDRPDAVDLRLLVLGNRCVRLDNMGRPAEADQAIARALVLAEQAGPPPRLGGLRAQAASHNFYRGRWDEALAELQAADGLPLAVNLRPLLRGVRALIALHRDDRATAERQLHGVEDLSLSDGEVREHAGLLLGAWALAAEREGQLDVALSRLLATFGPAATWQSPQLRSDVWLVDVVRLALATGERSIATDATQASIALARRQPWSSMIASAQLCQGLLDADPAKVLDAADGIHRVGYPLPQARALEDAAELFAEGGDQRAAGAAYRQAIALYTDLDAAWDIIRADARLRRYGIRRGRSGPRRRPTTGWESLTPTETKIARLVADGQSNPDIAAALFLSRRTVEAHVSHILAKLNVHSRIDIAREAMRR</sequence>
<organism evidence="4 5">
    <name type="scientific">Micromonospora fulviviridis</name>
    <dbReference type="NCBI Taxonomy" id="47860"/>
    <lineage>
        <taxon>Bacteria</taxon>
        <taxon>Bacillati</taxon>
        <taxon>Actinomycetota</taxon>
        <taxon>Actinomycetes</taxon>
        <taxon>Micromonosporales</taxon>
        <taxon>Micromonosporaceae</taxon>
        <taxon>Micromonospora</taxon>
    </lineage>
</organism>
<evidence type="ECO:0000313" key="4">
    <source>
        <dbReference type="EMBL" id="MEU0154098.1"/>
    </source>
</evidence>
<dbReference type="SMART" id="SM00421">
    <property type="entry name" value="HTH_LUXR"/>
    <property type="match status" value="1"/>
</dbReference>
<keyword evidence="2" id="KW-0067">ATP-binding</keyword>
<dbReference type="SUPFAM" id="SSF46894">
    <property type="entry name" value="C-terminal effector domain of the bipartite response regulators"/>
    <property type="match status" value="1"/>
</dbReference>
<feature type="domain" description="HTH luxR-type" evidence="3">
    <location>
        <begin position="880"/>
        <end position="944"/>
    </location>
</feature>